<dbReference type="RefSeq" id="WP_338180011.1">
    <property type="nucleotide sequence ID" value="NZ_JAEKNQ010000040.1"/>
</dbReference>
<dbReference type="Pfam" id="PF09862">
    <property type="entry name" value="DUF2089"/>
    <property type="match status" value="1"/>
</dbReference>
<dbReference type="Pfam" id="PF22747">
    <property type="entry name" value="Zn_ribbon_DUF2089"/>
    <property type="match status" value="1"/>
</dbReference>
<dbReference type="EMBL" id="JAEKNQ010000040">
    <property type="protein sequence ID" value="MBJ7603649.1"/>
    <property type="molecule type" value="Genomic_DNA"/>
</dbReference>
<evidence type="ECO:0000313" key="4">
    <source>
        <dbReference type="Proteomes" id="UP000620075"/>
    </source>
</evidence>
<reference evidence="3 4" key="1">
    <citation type="submission" date="2020-10" db="EMBL/GenBank/DDBJ databases">
        <title>Ca. Dormibacterota MAGs.</title>
        <authorList>
            <person name="Montgomery K."/>
        </authorList>
    </citation>
    <scope>NUCLEOTIDE SEQUENCE [LARGE SCALE GENOMIC DNA]</scope>
    <source>
        <strain evidence="3">SC8811_S16_3</strain>
    </source>
</reference>
<name>A0A934NE77_9BACT</name>
<dbReference type="InterPro" id="IPR053957">
    <property type="entry name" value="DUF2089_Zn_ribbon"/>
</dbReference>
<evidence type="ECO:0000259" key="1">
    <source>
        <dbReference type="Pfam" id="PF09862"/>
    </source>
</evidence>
<sequence length="123" mass="13350">MNERQPPRSAPRDCPVCAARLALTRLSCPTCETEISGDFAACEFCSLGTEDREVLGVFLASRGNMKDLERHLGVSYPTARARFDGLLQRLGLAAPSQPALGLELLERLARGEIGVDEALGRLH</sequence>
<protein>
    <submittedName>
        <fullName evidence="3">DUF2089 domain-containing protein</fullName>
    </submittedName>
</protein>
<feature type="domain" description="DUF2089" evidence="1">
    <location>
        <begin position="48"/>
        <end position="92"/>
    </location>
</feature>
<dbReference type="InterPro" id="IPR018658">
    <property type="entry name" value="DUF2089"/>
</dbReference>
<dbReference type="Proteomes" id="UP000620075">
    <property type="component" value="Unassembled WGS sequence"/>
</dbReference>
<proteinExistence type="predicted"/>
<comment type="caution">
    <text evidence="3">The sequence shown here is derived from an EMBL/GenBank/DDBJ whole genome shotgun (WGS) entry which is preliminary data.</text>
</comment>
<gene>
    <name evidence="3" type="ORF">JF888_10735</name>
</gene>
<dbReference type="AlphaFoldDB" id="A0A934NE77"/>
<feature type="domain" description="DUF2089" evidence="2">
    <location>
        <begin position="14"/>
        <end position="45"/>
    </location>
</feature>
<evidence type="ECO:0000259" key="2">
    <source>
        <dbReference type="Pfam" id="PF22747"/>
    </source>
</evidence>
<accession>A0A934NE77</accession>
<evidence type="ECO:0000313" key="3">
    <source>
        <dbReference type="EMBL" id="MBJ7603649.1"/>
    </source>
</evidence>
<organism evidence="3 4">
    <name type="scientific">Candidatus Dormiibacter inghamiae</name>
    <dbReference type="NCBI Taxonomy" id="3127013"/>
    <lineage>
        <taxon>Bacteria</taxon>
        <taxon>Bacillati</taxon>
        <taxon>Candidatus Dormiibacterota</taxon>
        <taxon>Candidatus Dormibacteria</taxon>
        <taxon>Candidatus Dormibacterales</taxon>
        <taxon>Candidatus Dormibacteraceae</taxon>
        <taxon>Candidatus Dormiibacter</taxon>
    </lineage>
</organism>